<dbReference type="Gene3D" id="1.50.10.10">
    <property type="match status" value="1"/>
</dbReference>
<dbReference type="PANTHER" id="PTHR31616:SF0">
    <property type="entry name" value="GLUCAN 1,4-ALPHA-GLUCOSIDASE"/>
    <property type="match status" value="1"/>
</dbReference>
<sequence length="575" mass="64854">MKETQTSIQDLALIGDRRTCAYVSKTGSVVWYSPRRFDAPSVFASLLDTEKGGCWKVDAPGLHFKHRYYHSDSTILCTILACDSGEVQVEDYMPIRAGFHGICRSFSEAPDHLMLTISPKPDYGRTILQIKQHPNGTVSINGKLFLQASHPLQVEQNDIVCEVPAGDKAWFVLSEQQISINEKVLKEARSTTLQAWQEVSSHITYEGPYEREVRNSLSVLQLMTFAENGGIVAAGTTSLPEVKGGQRNWDYRYVWLRDAAMISSALTRAGSDGDQERHFLSFICDAIHKVKEPVVPFFTLDKQPAPGENFLTHFTGYAASRPVRVGNNANCQLQLDAISNVLLSAKLIYNRFQTREHWNLIAHLADYLTEHWHEKDHGLWEETQRQHYTSSKVVAAVSLEYIAEHSQEEAQKKPWLKAASEIRAFVAEKCITSEGAYAAYPGAEAVDVSAILFPIWAYTEADAPEVLKTIEVLERDYCQHNLFRRHLVGFDARQEGAFLAGTFWVAQYWVMRHNWQKFKQVMQAALVFMNDVGLMPEEGDPIRGEYLGNIPQTFVHASLIGAVIDYKNAMKEASD</sequence>
<dbReference type="STRING" id="400092.PKOR_21280"/>
<evidence type="ECO:0000259" key="1">
    <source>
        <dbReference type="Pfam" id="PF00723"/>
    </source>
</evidence>
<dbReference type="InterPro" id="IPR045582">
    <property type="entry name" value="Trehalase-like_N"/>
</dbReference>
<evidence type="ECO:0000313" key="3">
    <source>
        <dbReference type="EMBL" id="AKD05144.1"/>
    </source>
</evidence>
<dbReference type="GO" id="GO:0005975">
    <property type="term" value="P:carbohydrate metabolic process"/>
    <property type="evidence" value="ECO:0007669"/>
    <property type="project" value="InterPro"/>
</dbReference>
<dbReference type="InterPro" id="IPR011613">
    <property type="entry name" value="GH15-like"/>
</dbReference>
<dbReference type="EMBL" id="CP009621">
    <property type="protein sequence ID" value="AKD05144.1"/>
    <property type="molecule type" value="Genomic_DNA"/>
</dbReference>
<dbReference type="Pfam" id="PF19291">
    <property type="entry name" value="TREH_N"/>
    <property type="match status" value="1"/>
</dbReference>
<dbReference type="OrthoDB" id="3902805at2"/>
<evidence type="ECO:0000259" key="2">
    <source>
        <dbReference type="Pfam" id="PF19291"/>
    </source>
</evidence>
<dbReference type="Proteomes" id="UP000033109">
    <property type="component" value="Chromosome"/>
</dbReference>
<dbReference type="RefSeq" id="WP_046313377.1">
    <property type="nucleotide sequence ID" value="NZ_CBCSCY010000021.1"/>
</dbReference>
<feature type="domain" description="Trehalase-like N-terminal" evidence="2">
    <location>
        <begin position="4"/>
        <end position="137"/>
    </location>
</feature>
<dbReference type="InterPro" id="IPR012341">
    <property type="entry name" value="6hp_glycosidase-like_sf"/>
</dbReference>
<dbReference type="AlphaFoldDB" id="A0A0E3ZIM6"/>
<dbReference type="GO" id="GO:0004553">
    <property type="term" value="F:hydrolase activity, hydrolyzing O-glycosyl compounds"/>
    <property type="evidence" value="ECO:0007669"/>
    <property type="project" value="TreeGrafter"/>
</dbReference>
<dbReference type="PATRIC" id="fig|400092.3.peg.4680"/>
<dbReference type="InterPro" id="IPR008928">
    <property type="entry name" value="6-hairpin_glycosidase_sf"/>
</dbReference>
<gene>
    <name evidence="3" type="ORF">PKOR_21280</name>
</gene>
<protein>
    <submittedName>
        <fullName evidence="3">Uncharacterized protein</fullName>
    </submittedName>
</protein>
<dbReference type="PANTHER" id="PTHR31616">
    <property type="entry name" value="TREHALASE"/>
    <property type="match status" value="1"/>
</dbReference>
<evidence type="ECO:0000313" key="4">
    <source>
        <dbReference type="Proteomes" id="UP000033109"/>
    </source>
</evidence>
<dbReference type="Pfam" id="PF00723">
    <property type="entry name" value="Glyco_hydro_15"/>
    <property type="match status" value="1"/>
</dbReference>
<accession>A0A0E3ZIM6</accession>
<reference evidence="3 4" key="1">
    <citation type="journal article" date="2015" name="Sci. Rep.">
        <title>Unraveling adaptation of Pontibacter korlensis to radiation and infertility in desert through complete genome and comparative transcriptomic analysis.</title>
        <authorList>
            <person name="Dai J."/>
            <person name="Dai W."/>
            <person name="Qiu C."/>
            <person name="Yang Z."/>
            <person name="Zhang Y."/>
            <person name="Zhou M."/>
            <person name="Zhang L."/>
            <person name="Fang C."/>
            <person name="Gao Q."/>
            <person name="Yang Q."/>
            <person name="Li X."/>
            <person name="Wang Z."/>
            <person name="Wang Z."/>
            <person name="Jia Z."/>
            <person name="Chen X."/>
        </authorList>
    </citation>
    <scope>NUCLEOTIDE SEQUENCE [LARGE SCALE GENOMIC DNA]</scope>
    <source>
        <strain evidence="3 4">X14-1T</strain>
    </source>
</reference>
<keyword evidence="4" id="KW-1185">Reference proteome</keyword>
<name>A0A0E3ZIM6_9BACT</name>
<dbReference type="HOGENOM" id="CLU_010399_2_0_10"/>
<dbReference type="KEGG" id="pko:PKOR_21280"/>
<organism evidence="3 4">
    <name type="scientific">Pontibacter korlensis</name>
    <dbReference type="NCBI Taxonomy" id="400092"/>
    <lineage>
        <taxon>Bacteria</taxon>
        <taxon>Pseudomonadati</taxon>
        <taxon>Bacteroidota</taxon>
        <taxon>Cytophagia</taxon>
        <taxon>Cytophagales</taxon>
        <taxon>Hymenobacteraceae</taxon>
        <taxon>Pontibacter</taxon>
    </lineage>
</organism>
<feature type="domain" description="GH15-like" evidence="1">
    <location>
        <begin position="215"/>
        <end position="507"/>
    </location>
</feature>
<dbReference type="SUPFAM" id="SSF48208">
    <property type="entry name" value="Six-hairpin glycosidases"/>
    <property type="match status" value="1"/>
</dbReference>
<proteinExistence type="predicted"/>